<keyword evidence="2" id="KW-1185">Reference proteome</keyword>
<dbReference type="EMBL" id="JAIWYP010000003">
    <property type="protein sequence ID" value="KAH3847267.1"/>
    <property type="molecule type" value="Genomic_DNA"/>
</dbReference>
<proteinExistence type="predicted"/>
<dbReference type="AlphaFoldDB" id="A0A9D4KW85"/>
<reference evidence="1" key="2">
    <citation type="submission" date="2020-11" db="EMBL/GenBank/DDBJ databases">
        <authorList>
            <person name="McCartney M.A."/>
            <person name="Auch B."/>
            <person name="Kono T."/>
            <person name="Mallez S."/>
            <person name="Becker A."/>
            <person name="Gohl D.M."/>
            <person name="Silverstein K.A.T."/>
            <person name="Koren S."/>
            <person name="Bechman K.B."/>
            <person name="Herman A."/>
            <person name="Abrahante J.E."/>
            <person name="Garbe J."/>
        </authorList>
    </citation>
    <scope>NUCLEOTIDE SEQUENCE</scope>
    <source>
        <strain evidence="1">Duluth1</strain>
        <tissue evidence="1">Whole animal</tissue>
    </source>
</reference>
<evidence type="ECO:0000313" key="1">
    <source>
        <dbReference type="EMBL" id="KAH3847267.1"/>
    </source>
</evidence>
<reference evidence="1" key="1">
    <citation type="journal article" date="2019" name="bioRxiv">
        <title>The Genome of the Zebra Mussel, Dreissena polymorpha: A Resource for Invasive Species Research.</title>
        <authorList>
            <person name="McCartney M.A."/>
            <person name="Auch B."/>
            <person name="Kono T."/>
            <person name="Mallez S."/>
            <person name="Zhang Y."/>
            <person name="Obille A."/>
            <person name="Becker A."/>
            <person name="Abrahante J.E."/>
            <person name="Garbe J."/>
            <person name="Badalamenti J.P."/>
            <person name="Herman A."/>
            <person name="Mangelson H."/>
            <person name="Liachko I."/>
            <person name="Sullivan S."/>
            <person name="Sone E.D."/>
            <person name="Koren S."/>
            <person name="Silverstein K.A.T."/>
            <person name="Beckman K.B."/>
            <person name="Gohl D.M."/>
        </authorList>
    </citation>
    <scope>NUCLEOTIDE SEQUENCE</scope>
    <source>
        <strain evidence="1">Duluth1</strain>
        <tissue evidence="1">Whole animal</tissue>
    </source>
</reference>
<accession>A0A9D4KW85</accession>
<comment type="caution">
    <text evidence="1">The sequence shown here is derived from an EMBL/GenBank/DDBJ whole genome shotgun (WGS) entry which is preliminary data.</text>
</comment>
<sequence length="55" mass="5999">MSTHNVCQRAHLTSAWPNGILGFGRSAAKCVCLIAKNVVCVDMILREVTTIRKGK</sequence>
<organism evidence="1 2">
    <name type="scientific">Dreissena polymorpha</name>
    <name type="common">Zebra mussel</name>
    <name type="synonym">Mytilus polymorpha</name>
    <dbReference type="NCBI Taxonomy" id="45954"/>
    <lineage>
        <taxon>Eukaryota</taxon>
        <taxon>Metazoa</taxon>
        <taxon>Spiralia</taxon>
        <taxon>Lophotrochozoa</taxon>
        <taxon>Mollusca</taxon>
        <taxon>Bivalvia</taxon>
        <taxon>Autobranchia</taxon>
        <taxon>Heteroconchia</taxon>
        <taxon>Euheterodonta</taxon>
        <taxon>Imparidentia</taxon>
        <taxon>Neoheterodontei</taxon>
        <taxon>Myida</taxon>
        <taxon>Dreissenoidea</taxon>
        <taxon>Dreissenidae</taxon>
        <taxon>Dreissena</taxon>
    </lineage>
</organism>
<dbReference type="Proteomes" id="UP000828390">
    <property type="component" value="Unassembled WGS sequence"/>
</dbReference>
<name>A0A9D4KW85_DREPO</name>
<evidence type="ECO:0000313" key="2">
    <source>
        <dbReference type="Proteomes" id="UP000828390"/>
    </source>
</evidence>
<protein>
    <submittedName>
        <fullName evidence="1">Uncharacterized protein</fullName>
    </submittedName>
</protein>
<gene>
    <name evidence="1" type="ORF">DPMN_089586</name>
</gene>